<dbReference type="EMBL" id="CP028339">
    <property type="protein sequence ID" value="AVR90119.1"/>
    <property type="molecule type" value="Genomic_DNA"/>
</dbReference>
<sequence length="167" mass="17525">MAGHGRRAYTVCTYSISGERWSHGNEPNPVSTRPVDARVSQALRDRSAVRGGVGAGALAAGVSVPELRWGRLQPGARANPRAVPVPGLSASDLADRGHRDAGHEIGPDRVVPRDLPHQPSQDRSVGARPQAAPGGELPDRLADPPQADAGDGRTRAALCPRRPGPDR</sequence>
<dbReference type="AlphaFoldDB" id="A0A2R4BS06"/>
<feature type="region of interest" description="Disordered" evidence="1">
    <location>
        <begin position="75"/>
        <end position="167"/>
    </location>
</feature>
<organism evidence="2 3">
    <name type="scientific">Thauera aromatica K172</name>
    <dbReference type="NCBI Taxonomy" id="44139"/>
    <lineage>
        <taxon>Bacteria</taxon>
        <taxon>Pseudomonadati</taxon>
        <taxon>Pseudomonadota</taxon>
        <taxon>Betaproteobacteria</taxon>
        <taxon>Rhodocyclales</taxon>
        <taxon>Zoogloeaceae</taxon>
        <taxon>Thauera</taxon>
    </lineage>
</organism>
<accession>A0A2R4BS06</accession>
<gene>
    <name evidence="2" type="ORF">Tharo_3238</name>
</gene>
<keyword evidence="3" id="KW-1185">Reference proteome</keyword>
<dbReference type="KEGG" id="tak:Tharo_3238"/>
<reference evidence="2 3" key="1">
    <citation type="submission" date="2018-03" db="EMBL/GenBank/DDBJ databases">
        <title>Complete genome sequence of Thauera aromatica, a model organism for studying aromatic compound degradation under denitrifying conditions.</title>
        <authorList>
            <person name="Lo H.-Y."/>
            <person name="Goris T."/>
            <person name="Boll M."/>
            <person name="Mueller J.A."/>
        </authorList>
    </citation>
    <scope>NUCLEOTIDE SEQUENCE [LARGE SCALE GENOMIC DNA]</scope>
    <source>
        <strain evidence="2 3">K172</strain>
    </source>
</reference>
<evidence type="ECO:0000313" key="2">
    <source>
        <dbReference type="EMBL" id="AVR90119.1"/>
    </source>
</evidence>
<dbReference type="Proteomes" id="UP000241885">
    <property type="component" value="Chromosome"/>
</dbReference>
<evidence type="ECO:0000313" key="3">
    <source>
        <dbReference type="Proteomes" id="UP000241885"/>
    </source>
</evidence>
<name>A0A2R4BS06_THAAR</name>
<protein>
    <submittedName>
        <fullName evidence="2">IS1595 family transposase</fullName>
    </submittedName>
</protein>
<evidence type="ECO:0000256" key="1">
    <source>
        <dbReference type="SAM" id="MobiDB-lite"/>
    </source>
</evidence>
<feature type="compositionally biased region" description="Basic and acidic residues" evidence="1">
    <location>
        <begin position="93"/>
        <end position="116"/>
    </location>
</feature>
<proteinExistence type="predicted"/>